<gene>
    <name evidence="3" type="ORF">B8W69_24415</name>
</gene>
<dbReference type="Proteomes" id="UP000242320">
    <property type="component" value="Unassembled WGS sequence"/>
</dbReference>
<sequence length="166" mass="16273">MSGIVFRVLATMTTAILVVASGAALGDHPTTGASATAIVLMGGAATSPPGAAGSPTGRWPVPLDIAPAKIDKSVSTVTYDCGNQSPINVVSIDSIVTLNGSCGEVDVSGSANTVNLQTVAIIKATGSGNHITWQQGPDGGRPQISNPGGSNSIVGPAGIQAPSARS</sequence>
<evidence type="ECO:0008006" key="5">
    <source>
        <dbReference type="Google" id="ProtNLM"/>
    </source>
</evidence>
<organism evidence="3 4">
    <name type="scientific">Mycolicibacterium vulneris</name>
    <dbReference type="NCBI Taxonomy" id="547163"/>
    <lineage>
        <taxon>Bacteria</taxon>
        <taxon>Bacillati</taxon>
        <taxon>Actinomycetota</taxon>
        <taxon>Actinomycetes</taxon>
        <taxon>Mycobacteriales</taxon>
        <taxon>Mycobacteriaceae</taxon>
        <taxon>Mycolicibacterium</taxon>
    </lineage>
</organism>
<comment type="caution">
    <text evidence="3">The sequence shown here is derived from an EMBL/GenBank/DDBJ whole genome shotgun (WGS) entry which is preliminary data.</text>
</comment>
<keyword evidence="4" id="KW-1185">Reference proteome</keyword>
<dbReference type="AlphaFoldDB" id="A0A1X2KNG0"/>
<keyword evidence="2" id="KW-0732">Signal</keyword>
<dbReference type="EMBL" id="NCXM01000032">
    <property type="protein sequence ID" value="OSC23207.1"/>
    <property type="molecule type" value="Genomic_DNA"/>
</dbReference>
<feature type="compositionally biased region" description="Polar residues" evidence="1">
    <location>
        <begin position="143"/>
        <end position="153"/>
    </location>
</feature>
<feature type="chain" id="PRO_5039494786" description="DUF3060 domain-containing protein" evidence="2">
    <location>
        <begin position="24"/>
        <end position="166"/>
    </location>
</feature>
<dbReference type="InterPro" id="IPR021417">
    <property type="entry name" value="DUF3060"/>
</dbReference>
<name>A0A1X2KNG0_9MYCO</name>
<evidence type="ECO:0000256" key="2">
    <source>
        <dbReference type="SAM" id="SignalP"/>
    </source>
</evidence>
<dbReference type="Pfam" id="PF11259">
    <property type="entry name" value="DUF3060"/>
    <property type="match status" value="1"/>
</dbReference>
<accession>A0A1X2KNG0</accession>
<evidence type="ECO:0000313" key="4">
    <source>
        <dbReference type="Proteomes" id="UP000242320"/>
    </source>
</evidence>
<feature type="signal peptide" evidence="2">
    <location>
        <begin position="1"/>
        <end position="23"/>
    </location>
</feature>
<evidence type="ECO:0000313" key="3">
    <source>
        <dbReference type="EMBL" id="OSC23207.1"/>
    </source>
</evidence>
<proteinExistence type="predicted"/>
<protein>
    <recommendedName>
        <fullName evidence="5">DUF3060 domain-containing protein</fullName>
    </recommendedName>
</protein>
<feature type="region of interest" description="Disordered" evidence="1">
    <location>
        <begin position="131"/>
        <end position="166"/>
    </location>
</feature>
<evidence type="ECO:0000256" key="1">
    <source>
        <dbReference type="SAM" id="MobiDB-lite"/>
    </source>
</evidence>
<dbReference type="OrthoDB" id="4726311at2"/>
<reference evidence="3 4" key="1">
    <citation type="submission" date="2017-04" db="EMBL/GenBank/DDBJ databases">
        <title>The new phylogeny of genus Mycobacterium.</title>
        <authorList>
            <person name="Tortoli E."/>
            <person name="Trovato A."/>
            <person name="Cirillo D.M."/>
        </authorList>
    </citation>
    <scope>NUCLEOTIDE SEQUENCE [LARGE SCALE GENOMIC DNA]</scope>
    <source>
        <strain evidence="3 4">DSM 45247</strain>
    </source>
</reference>